<dbReference type="OrthoDB" id="9811073at2"/>
<dbReference type="Gene3D" id="3.40.50.300">
    <property type="entry name" value="P-loop containing nucleotide triphosphate hydrolases"/>
    <property type="match status" value="1"/>
</dbReference>
<sequence length="213" mass="24826">MQKLTTHILLVNNPIQEANEYYQRQNPQNCRIFCAEELSIEISREIIDESYIAADGEKIILIAANAFNIYAQNALLKILEEPPKQVYFILFAKMKSQLLPTIRSRMPIFNHTNKEKMPNFPLNVETLSLREIYPFLKDKAKDYISNATTLKTEIQSLYLDSINAGLQFNQEEMQMFEEALLWAGQHEKAYNIFCVLLLMISNKKRQKMQGNIQ</sequence>
<comment type="caution">
    <text evidence="1">The sequence shown here is derived from an EMBL/GenBank/DDBJ whole genome shotgun (WGS) entry which is preliminary data.</text>
</comment>
<evidence type="ECO:0000313" key="2">
    <source>
        <dbReference type="Proteomes" id="UP000037997"/>
    </source>
</evidence>
<evidence type="ECO:0000313" key="1">
    <source>
        <dbReference type="EMBL" id="KPH56102.1"/>
    </source>
</evidence>
<proteinExistence type="predicted"/>
<dbReference type="InterPro" id="IPR027417">
    <property type="entry name" value="P-loop_NTPase"/>
</dbReference>
<protein>
    <submittedName>
        <fullName evidence="1">DNA polymerase III subunit delta</fullName>
    </submittedName>
</protein>
<dbReference type="Pfam" id="PF13177">
    <property type="entry name" value="DNA_pol3_delta2"/>
    <property type="match status" value="1"/>
</dbReference>
<gene>
    <name evidence="1" type="ORF">HPU229334_03400</name>
</gene>
<dbReference type="AlphaFoldDB" id="A0A0N1EBQ1"/>
<dbReference type="SUPFAM" id="SSF52540">
    <property type="entry name" value="P-loop containing nucleoside triphosphate hydrolases"/>
    <property type="match status" value="1"/>
</dbReference>
<dbReference type="NCBIfam" id="NF006296">
    <property type="entry name" value="PRK08485.1"/>
    <property type="match status" value="1"/>
</dbReference>
<accession>A0A0N1EBQ1</accession>
<organism evidence="1 2">
    <name type="scientific">Helicobacter pullorum</name>
    <dbReference type="NCBI Taxonomy" id="35818"/>
    <lineage>
        <taxon>Bacteria</taxon>
        <taxon>Pseudomonadati</taxon>
        <taxon>Campylobacterota</taxon>
        <taxon>Epsilonproteobacteria</taxon>
        <taxon>Campylobacterales</taxon>
        <taxon>Helicobacteraceae</taxon>
        <taxon>Helicobacter</taxon>
    </lineage>
</organism>
<dbReference type="STRING" id="35818.HPU229336_08870"/>
<reference evidence="1 2" key="1">
    <citation type="submission" date="2014-06" db="EMBL/GenBank/DDBJ databases">
        <title>Helicobacter pullorum isolates in fresh chicken meat - phenotypic and genotypic features.</title>
        <authorList>
            <person name="Borges V."/>
            <person name="Santos A."/>
            <person name="Correia C.B."/>
            <person name="Saraiva M."/>
            <person name="Menard A."/>
            <person name="Vieira L."/>
            <person name="Sampaio D.A."/>
            <person name="Gomes J.P."/>
            <person name="Oleastro M."/>
        </authorList>
    </citation>
    <scope>NUCLEOTIDE SEQUENCE [LARGE SCALE GENOMIC DNA]</scope>
    <source>
        <strain evidence="1 2">229334/12</strain>
    </source>
</reference>
<dbReference type="EMBL" id="JNOC01000017">
    <property type="protein sequence ID" value="KPH56102.1"/>
    <property type="molecule type" value="Genomic_DNA"/>
</dbReference>
<name>A0A0N1EBQ1_9HELI</name>
<dbReference type="RefSeq" id="WP_005020974.1">
    <property type="nucleotide sequence ID" value="NZ_CABKNZ010000044.1"/>
</dbReference>
<dbReference type="Proteomes" id="UP000037997">
    <property type="component" value="Unassembled WGS sequence"/>
</dbReference>
<dbReference type="PATRIC" id="fig|35818.11.peg.671"/>